<sequence length="114" mass="12415">MSTPSSEPRYKLVFTVPHSSLEACKSAIFAKGAGAYPMGKYSMVSFESPGIGQFLPGEGAQPNIGEVGKVERVEEMRVEVLCVGRDVMVGAVEALKRAHPYEEVAYEVYKLEDV</sequence>
<accession>A0AA39R728</accession>
<organism evidence="2 3">
    <name type="scientific">Cladonia borealis</name>
    <dbReference type="NCBI Taxonomy" id="184061"/>
    <lineage>
        <taxon>Eukaryota</taxon>
        <taxon>Fungi</taxon>
        <taxon>Dikarya</taxon>
        <taxon>Ascomycota</taxon>
        <taxon>Pezizomycotina</taxon>
        <taxon>Lecanoromycetes</taxon>
        <taxon>OSLEUM clade</taxon>
        <taxon>Lecanoromycetidae</taxon>
        <taxon>Lecanorales</taxon>
        <taxon>Lecanorineae</taxon>
        <taxon>Cladoniaceae</taxon>
        <taxon>Cladonia</taxon>
    </lineage>
</organism>
<dbReference type="Proteomes" id="UP001166286">
    <property type="component" value="Unassembled WGS sequence"/>
</dbReference>
<dbReference type="PANTHER" id="PTHR41774:SF1">
    <property type="entry name" value="NGG1P INTERACTING FACTOR NIF3"/>
    <property type="match status" value="1"/>
</dbReference>
<evidence type="ECO:0000256" key="1">
    <source>
        <dbReference type="ARBA" id="ARBA00020998"/>
    </source>
</evidence>
<dbReference type="InterPro" id="IPR015867">
    <property type="entry name" value="N-reg_PII/ATP_PRibTrfase_C"/>
</dbReference>
<name>A0AA39R728_9LECA</name>
<keyword evidence="3" id="KW-1185">Reference proteome</keyword>
<gene>
    <name evidence="2" type="ORF">JMJ35_002690</name>
</gene>
<evidence type="ECO:0000313" key="3">
    <source>
        <dbReference type="Proteomes" id="UP001166286"/>
    </source>
</evidence>
<dbReference type="PANTHER" id="PTHR41774">
    <property type="match status" value="1"/>
</dbReference>
<dbReference type="AlphaFoldDB" id="A0AA39R728"/>
<dbReference type="InterPro" id="IPR036069">
    <property type="entry name" value="DUF34/NIF3_sf"/>
</dbReference>
<reference evidence="2" key="1">
    <citation type="submission" date="2023-03" db="EMBL/GenBank/DDBJ databases">
        <title>Complete genome of Cladonia borealis.</title>
        <authorList>
            <person name="Park H."/>
        </authorList>
    </citation>
    <scope>NUCLEOTIDE SEQUENCE</scope>
    <source>
        <strain evidence="2">ANT050790</strain>
    </source>
</reference>
<comment type="caution">
    <text evidence="2">The sequence shown here is derived from an EMBL/GenBank/DDBJ whole genome shotgun (WGS) entry which is preliminary data.</text>
</comment>
<evidence type="ECO:0000313" key="2">
    <source>
        <dbReference type="EMBL" id="KAK0515311.1"/>
    </source>
</evidence>
<protein>
    <recommendedName>
        <fullName evidence="1">ATP phosphoribosyltransferase</fullName>
    </recommendedName>
</protein>
<proteinExistence type="predicted"/>
<dbReference type="SUPFAM" id="SSF102705">
    <property type="entry name" value="NIF3 (NGG1p interacting factor 3)-like"/>
    <property type="match status" value="1"/>
</dbReference>
<dbReference type="EMBL" id="JAFEKC020000004">
    <property type="protein sequence ID" value="KAK0515311.1"/>
    <property type="molecule type" value="Genomic_DNA"/>
</dbReference>
<dbReference type="Gene3D" id="3.30.70.120">
    <property type="match status" value="1"/>
</dbReference>